<name>A0ABY6HSC2_9ARCH</name>
<dbReference type="NCBIfam" id="NF041083">
    <property type="entry name" value="thermosome_beta"/>
    <property type="match status" value="1"/>
</dbReference>
<dbReference type="InterPro" id="IPR027409">
    <property type="entry name" value="GroEL-like_apical_dom_sf"/>
</dbReference>
<dbReference type="InterPro" id="IPR053374">
    <property type="entry name" value="TCP-1_chaperonin"/>
</dbReference>
<sequence>MSNLSGNPVMILREGSQQIKGKSALITNIEAIKAIAESIRTTLGPKGLNKMLVDTLGDVTVTGDGAKILEELGVENPAAKMIVDLSKTIHKNTGDGASSAVIFIGDLMARVQEMIEMELSPTLIYEGFIHAINETKNILDQISITVNTSDKNILQKAAITALNSKSMEDSKIEFANMIADAIDHIRETRGDQSYIDLDNIQIVKKEGEGLINSQMIEGIIVDKEIVNPMMPKLVKNAKIALIDGALEIVKTDFSSEIQITSPEEIDGYLKKEESMLKDLVDSISDAGATAVFCQKGIDEMAQHYLAKSGIIAVRRIKQSDMKKIARASGAKIITQIKNITMDDLGDAQMISEQKIGQDNMIFIEGCNKAKSVTLLIRGGTELIVDDAERAIKNGLSVLKSLIETPKIVGGAGSIEIELRKRILIYGEKIGGKEQIAIEQFADSLEIIPKIIVENSGKDPLDIITTLRSQTNYGKNQYMGYDAYTGEIINAVDHGIIEPMIIKKQIFSLATELAIIFIRIDDYIRSSGKK</sequence>
<protein>
    <submittedName>
        <fullName evidence="6">Thermosome subunit alpha</fullName>
    </submittedName>
</protein>
<dbReference type="Gene3D" id="3.30.260.10">
    <property type="entry name" value="TCP-1-like chaperonin intermediate domain"/>
    <property type="match status" value="1"/>
</dbReference>
<dbReference type="InterPro" id="IPR002194">
    <property type="entry name" value="Chaperonin_TCP-1_CS"/>
</dbReference>
<keyword evidence="2 5" id="KW-0547">Nucleotide-binding</keyword>
<dbReference type="NCBIfam" id="NF041082">
    <property type="entry name" value="thermosome_alpha"/>
    <property type="match status" value="1"/>
</dbReference>
<dbReference type="SUPFAM" id="SSF52029">
    <property type="entry name" value="GroEL apical domain-like"/>
    <property type="match status" value="1"/>
</dbReference>
<evidence type="ECO:0000256" key="5">
    <source>
        <dbReference type="RuleBase" id="RU004187"/>
    </source>
</evidence>
<dbReference type="SUPFAM" id="SSF54849">
    <property type="entry name" value="GroEL-intermediate domain like"/>
    <property type="match status" value="1"/>
</dbReference>
<dbReference type="InterPro" id="IPR027410">
    <property type="entry name" value="TCP-1-like_intermed_sf"/>
</dbReference>
<comment type="similarity">
    <text evidence="1 5">Belongs to the TCP-1 chaperonin family.</text>
</comment>
<dbReference type="SUPFAM" id="SSF48592">
    <property type="entry name" value="GroEL equatorial domain-like"/>
    <property type="match status" value="1"/>
</dbReference>
<keyword evidence="7" id="KW-1185">Reference proteome</keyword>
<evidence type="ECO:0000313" key="6">
    <source>
        <dbReference type="EMBL" id="UYP46412.1"/>
    </source>
</evidence>
<dbReference type="PANTHER" id="PTHR11353">
    <property type="entry name" value="CHAPERONIN"/>
    <property type="match status" value="1"/>
</dbReference>
<dbReference type="Pfam" id="PF00118">
    <property type="entry name" value="Cpn60_TCP1"/>
    <property type="match status" value="1"/>
</dbReference>
<proteinExistence type="inferred from homology"/>
<evidence type="ECO:0000313" key="7">
    <source>
        <dbReference type="Proteomes" id="UP001208689"/>
    </source>
</evidence>
<gene>
    <name evidence="6" type="ORF">NEF87_002697</name>
</gene>
<dbReference type="InterPro" id="IPR017998">
    <property type="entry name" value="Chaperone_TCP-1"/>
</dbReference>
<keyword evidence="3 5" id="KW-0067">ATP-binding</keyword>
<evidence type="ECO:0000256" key="1">
    <source>
        <dbReference type="ARBA" id="ARBA00008020"/>
    </source>
</evidence>
<accession>A0ABY6HSC2</accession>
<dbReference type="InterPro" id="IPR002423">
    <property type="entry name" value="Cpn60/GroEL/TCP-1"/>
</dbReference>
<reference evidence="6" key="1">
    <citation type="submission" date="2022-09" db="EMBL/GenBank/DDBJ databases">
        <title>Actin cytoskeleton and complex cell architecture in an #Asgard archaeon.</title>
        <authorList>
            <person name="Ponce Toledo R.I."/>
            <person name="Schleper C."/>
            <person name="Rodrigues Oliveira T."/>
            <person name="Wollweber F."/>
            <person name="Xu J."/>
            <person name="Rittmann S."/>
            <person name="Klingl A."/>
            <person name="Pilhofer M."/>
        </authorList>
    </citation>
    <scope>NUCLEOTIDE SEQUENCE</scope>
    <source>
        <strain evidence="6">B-35</strain>
    </source>
</reference>
<dbReference type="Proteomes" id="UP001208689">
    <property type="component" value="Chromosome"/>
</dbReference>
<dbReference type="EMBL" id="CP104013">
    <property type="protein sequence ID" value="UYP46412.1"/>
    <property type="molecule type" value="Genomic_DNA"/>
</dbReference>
<evidence type="ECO:0000256" key="3">
    <source>
        <dbReference type="ARBA" id="ARBA00022840"/>
    </source>
</evidence>
<evidence type="ECO:0000256" key="4">
    <source>
        <dbReference type="ARBA" id="ARBA00023186"/>
    </source>
</evidence>
<dbReference type="Gene3D" id="3.50.7.10">
    <property type="entry name" value="GroEL"/>
    <property type="match status" value="1"/>
</dbReference>
<dbReference type="InterPro" id="IPR027413">
    <property type="entry name" value="GROEL-like_equatorial_sf"/>
</dbReference>
<dbReference type="Gene3D" id="1.10.560.10">
    <property type="entry name" value="GroEL-like equatorial domain"/>
    <property type="match status" value="1"/>
</dbReference>
<evidence type="ECO:0000256" key="2">
    <source>
        <dbReference type="ARBA" id="ARBA00022741"/>
    </source>
</evidence>
<organism evidence="6 7">
    <name type="scientific">Candidatus Lokiarchaeum ossiferum</name>
    <dbReference type="NCBI Taxonomy" id="2951803"/>
    <lineage>
        <taxon>Archaea</taxon>
        <taxon>Promethearchaeati</taxon>
        <taxon>Promethearchaeota</taxon>
        <taxon>Promethearchaeia</taxon>
        <taxon>Promethearchaeales</taxon>
        <taxon>Promethearchaeaceae</taxon>
        <taxon>Candidatus Lokiarchaeum</taxon>
    </lineage>
</organism>
<keyword evidence="4 5" id="KW-0143">Chaperone</keyword>
<dbReference type="PRINTS" id="PR00304">
    <property type="entry name" value="TCOMPLEXTCP1"/>
</dbReference>
<dbReference type="PROSITE" id="PS00750">
    <property type="entry name" value="TCP1_1"/>
    <property type="match status" value="1"/>
</dbReference>
<dbReference type="InterPro" id="IPR054827">
    <property type="entry name" value="thermosome_alpha"/>
</dbReference>